<dbReference type="PANTHER" id="PTHR37314">
    <property type="entry name" value="SLR0142 PROTEIN"/>
    <property type="match status" value="1"/>
</dbReference>
<proteinExistence type="predicted"/>
<accession>A0A0A2N1T3</accession>
<evidence type="ECO:0000313" key="2">
    <source>
        <dbReference type="EMBL" id="KGO94420.1"/>
    </source>
</evidence>
<dbReference type="AlphaFoldDB" id="A0A0A2N1T3"/>
<dbReference type="RefSeq" id="WP_026990298.1">
    <property type="nucleotide sequence ID" value="NZ_AUGP01000017.1"/>
</dbReference>
<sequence>MEQQNNIGFVTLFLAAVAGYCDTVTFVSADAVFSAHVTGNFIVFAYQATKGFDANSWIKLLTFPVFIISIITGGWIAGKTANKHILLLLEGLLLLMCGCIAFYCDISGSVTITYTIVMMIVFAMGLQNAFGKLFGKETYGPTTMMTGNVTQASLDFGSLLKSGLKDADVMAGLKKQLYAIIGFLGGCFTGALAANNFGLQAIILPGIGMLICYFLTRRNSSDSK</sequence>
<keyword evidence="1" id="KW-1133">Transmembrane helix</keyword>
<dbReference type="eggNOG" id="COG3619">
    <property type="taxonomic scope" value="Bacteria"/>
</dbReference>
<gene>
    <name evidence="2" type="ORF">Q766_05760</name>
</gene>
<feature type="transmembrane region" description="Helical" evidence="1">
    <location>
        <begin position="199"/>
        <end position="216"/>
    </location>
</feature>
<feature type="transmembrane region" description="Helical" evidence="1">
    <location>
        <begin position="109"/>
        <end position="126"/>
    </location>
</feature>
<dbReference type="OrthoDB" id="5125627at2"/>
<organism evidence="2 3">
    <name type="scientific">Flavobacterium subsaxonicum WB 4.1-42 = DSM 21790</name>
    <dbReference type="NCBI Taxonomy" id="1121898"/>
    <lineage>
        <taxon>Bacteria</taxon>
        <taxon>Pseudomonadati</taxon>
        <taxon>Bacteroidota</taxon>
        <taxon>Flavobacteriia</taxon>
        <taxon>Flavobacteriales</taxon>
        <taxon>Flavobacteriaceae</taxon>
        <taxon>Flavobacterium</taxon>
    </lineage>
</organism>
<comment type="caution">
    <text evidence="2">The sequence shown here is derived from an EMBL/GenBank/DDBJ whole genome shotgun (WGS) entry which is preliminary data.</text>
</comment>
<dbReference type="EMBL" id="JRLY01000002">
    <property type="protein sequence ID" value="KGO94420.1"/>
    <property type="molecule type" value="Genomic_DNA"/>
</dbReference>
<dbReference type="STRING" id="1121898.GCA_000422725_01416"/>
<evidence type="ECO:0000256" key="1">
    <source>
        <dbReference type="SAM" id="Phobius"/>
    </source>
</evidence>
<keyword evidence="1" id="KW-0472">Membrane</keyword>
<reference evidence="2 3" key="1">
    <citation type="submission" date="2013-09" db="EMBL/GenBank/DDBJ databases">
        <authorList>
            <person name="Zeng Z."/>
            <person name="Chen C."/>
        </authorList>
    </citation>
    <scope>NUCLEOTIDE SEQUENCE [LARGE SCALE GENOMIC DNA]</scope>
    <source>
        <strain evidence="2 3">WB 4.1-42</strain>
    </source>
</reference>
<protein>
    <recommendedName>
        <fullName evidence="4">DUF1275 domain-containing protein</fullName>
    </recommendedName>
</protein>
<keyword evidence="1" id="KW-0812">Transmembrane</keyword>
<keyword evidence="3" id="KW-1185">Reference proteome</keyword>
<evidence type="ECO:0008006" key="4">
    <source>
        <dbReference type="Google" id="ProtNLM"/>
    </source>
</evidence>
<dbReference type="Pfam" id="PF06912">
    <property type="entry name" value="DUF1275"/>
    <property type="match status" value="1"/>
</dbReference>
<feature type="transmembrane region" description="Helical" evidence="1">
    <location>
        <begin position="85"/>
        <end position="103"/>
    </location>
</feature>
<name>A0A0A2N1T3_9FLAO</name>
<dbReference type="PANTHER" id="PTHR37314:SF5">
    <property type="entry name" value="SLR0142 PROTEIN"/>
    <property type="match status" value="1"/>
</dbReference>
<evidence type="ECO:0000313" key="3">
    <source>
        <dbReference type="Proteomes" id="UP000030111"/>
    </source>
</evidence>
<dbReference type="InterPro" id="IPR010699">
    <property type="entry name" value="DUF1275"/>
</dbReference>
<feature type="transmembrane region" description="Helical" evidence="1">
    <location>
        <begin position="57"/>
        <end position="78"/>
    </location>
</feature>
<dbReference type="Proteomes" id="UP000030111">
    <property type="component" value="Unassembled WGS sequence"/>
</dbReference>
<feature type="transmembrane region" description="Helical" evidence="1">
    <location>
        <begin position="177"/>
        <end position="193"/>
    </location>
</feature>